<feature type="signal peptide" evidence="1">
    <location>
        <begin position="1"/>
        <end position="31"/>
    </location>
</feature>
<sequence length="180" mass="19460">MINRRQAIGAAATLAVATAATQLVTPGTALAAQTGWASCPKCQSLWWPNTPYAIPCRAGGHHTKDGSFSYQVKVQSDGGAGQNDWRSCAACQCLWWSGGTAGRCAGDPNGHRISSYAIGKSWYYLVEFEPQFPSERHQRGWRSCANCSVLFFTPVGGPNGRCASGGRHEPVGSWKYLLRY</sequence>
<evidence type="ECO:0000256" key="1">
    <source>
        <dbReference type="SAM" id="SignalP"/>
    </source>
</evidence>
<dbReference type="EMBL" id="FNET01000012">
    <property type="protein sequence ID" value="SDL65954.1"/>
    <property type="molecule type" value="Genomic_DNA"/>
</dbReference>
<dbReference type="AlphaFoldDB" id="A0A1G9LVW2"/>
<proteinExistence type="predicted"/>
<keyword evidence="1" id="KW-0732">Signal</keyword>
<organism evidence="2 3">
    <name type="scientific">Lentzea albidocapillata subsp. violacea</name>
    <dbReference type="NCBI Taxonomy" id="128104"/>
    <lineage>
        <taxon>Bacteria</taxon>
        <taxon>Bacillati</taxon>
        <taxon>Actinomycetota</taxon>
        <taxon>Actinomycetes</taxon>
        <taxon>Pseudonocardiales</taxon>
        <taxon>Pseudonocardiaceae</taxon>
        <taxon>Lentzea</taxon>
    </lineage>
</organism>
<gene>
    <name evidence="2" type="ORF">SAMN04488074_112198</name>
</gene>
<protein>
    <recommendedName>
        <fullName evidence="4">Tat (Twin-arginine translocation) pathway signal sequence</fullName>
    </recommendedName>
</protein>
<dbReference type="RefSeq" id="WP_090009192.1">
    <property type="nucleotide sequence ID" value="NZ_FNET01000012.1"/>
</dbReference>
<feature type="chain" id="PRO_5011713092" description="Tat (Twin-arginine translocation) pathway signal sequence" evidence="1">
    <location>
        <begin position="32"/>
        <end position="180"/>
    </location>
</feature>
<evidence type="ECO:0000313" key="2">
    <source>
        <dbReference type="EMBL" id="SDL65954.1"/>
    </source>
</evidence>
<dbReference type="Proteomes" id="UP000199682">
    <property type="component" value="Unassembled WGS sequence"/>
</dbReference>
<evidence type="ECO:0000313" key="3">
    <source>
        <dbReference type="Proteomes" id="UP000199682"/>
    </source>
</evidence>
<reference evidence="3" key="1">
    <citation type="submission" date="2016-10" db="EMBL/GenBank/DDBJ databases">
        <authorList>
            <person name="Varghese N."/>
            <person name="Submissions S."/>
        </authorList>
    </citation>
    <scope>NUCLEOTIDE SEQUENCE [LARGE SCALE GENOMIC DNA]</scope>
    <source>
        <strain evidence="3">DSM 44796</strain>
    </source>
</reference>
<dbReference type="InterPro" id="IPR006311">
    <property type="entry name" value="TAT_signal"/>
</dbReference>
<name>A0A1G9LVW2_9PSEU</name>
<accession>A0A1G9LVW2</accession>
<evidence type="ECO:0008006" key="4">
    <source>
        <dbReference type="Google" id="ProtNLM"/>
    </source>
</evidence>
<dbReference type="PROSITE" id="PS51318">
    <property type="entry name" value="TAT"/>
    <property type="match status" value="1"/>
</dbReference>